<accession>A0A919V5I4</accession>
<dbReference type="PANTHER" id="PTHR30146:SF148">
    <property type="entry name" value="HTH-TYPE TRANSCRIPTIONAL REPRESSOR PURR-RELATED"/>
    <property type="match status" value="1"/>
</dbReference>
<protein>
    <submittedName>
        <fullName evidence="6">LacI family transcriptional regulator</fullName>
    </submittedName>
</protein>
<evidence type="ECO:0000256" key="1">
    <source>
        <dbReference type="ARBA" id="ARBA00022491"/>
    </source>
</evidence>
<dbReference type="Gene3D" id="3.40.50.2300">
    <property type="match status" value="2"/>
</dbReference>
<feature type="domain" description="HTH lacI-type" evidence="5">
    <location>
        <begin position="9"/>
        <end position="66"/>
    </location>
</feature>
<dbReference type="Pfam" id="PF13377">
    <property type="entry name" value="Peripla_BP_3"/>
    <property type="match status" value="1"/>
</dbReference>
<evidence type="ECO:0000313" key="7">
    <source>
        <dbReference type="Proteomes" id="UP000606172"/>
    </source>
</evidence>
<dbReference type="RefSeq" id="WP_204023295.1">
    <property type="nucleotide sequence ID" value="NZ_BOOW01000010.1"/>
</dbReference>
<organism evidence="6 7">
    <name type="scientific">Sinosporangium siamense</name>
    <dbReference type="NCBI Taxonomy" id="1367973"/>
    <lineage>
        <taxon>Bacteria</taxon>
        <taxon>Bacillati</taxon>
        <taxon>Actinomycetota</taxon>
        <taxon>Actinomycetes</taxon>
        <taxon>Streptosporangiales</taxon>
        <taxon>Streptosporangiaceae</taxon>
        <taxon>Sinosporangium</taxon>
    </lineage>
</organism>
<evidence type="ECO:0000256" key="3">
    <source>
        <dbReference type="ARBA" id="ARBA00023125"/>
    </source>
</evidence>
<dbReference type="AlphaFoldDB" id="A0A919V5I4"/>
<dbReference type="SUPFAM" id="SSF47413">
    <property type="entry name" value="lambda repressor-like DNA-binding domains"/>
    <property type="match status" value="1"/>
</dbReference>
<dbReference type="InterPro" id="IPR000843">
    <property type="entry name" value="HTH_LacI"/>
</dbReference>
<evidence type="ECO:0000259" key="5">
    <source>
        <dbReference type="PROSITE" id="PS50932"/>
    </source>
</evidence>
<evidence type="ECO:0000256" key="4">
    <source>
        <dbReference type="ARBA" id="ARBA00023163"/>
    </source>
</evidence>
<dbReference type="SUPFAM" id="SSF53822">
    <property type="entry name" value="Periplasmic binding protein-like I"/>
    <property type="match status" value="1"/>
</dbReference>
<keyword evidence="2" id="KW-0805">Transcription regulation</keyword>
<dbReference type="PANTHER" id="PTHR30146">
    <property type="entry name" value="LACI-RELATED TRANSCRIPTIONAL REPRESSOR"/>
    <property type="match status" value="1"/>
</dbReference>
<dbReference type="GO" id="GO:0000976">
    <property type="term" value="F:transcription cis-regulatory region binding"/>
    <property type="evidence" value="ECO:0007669"/>
    <property type="project" value="TreeGrafter"/>
</dbReference>
<dbReference type="Gene3D" id="1.10.260.40">
    <property type="entry name" value="lambda repressor-like DNA-binding domains"/>
    <property type="match status" value="1"/>
</dbReference>
<dbReference type="Proteomes" id="UP000606172">
    <property type="component" value="Unassembled WGS sequence"/>
</dbReference>
<sequence length="358" mass="38516">MSERNWRRPRQADIAKEAGVSQATVSYVISGRTDGPEIPEGTRARVLAAARRLGYVVNPVARNLAGGSTRLIGVYTFESVFPLDHHDFYHPFLVGIEAAAEAHGYDLVLFTSATGADGRRSIYRDNVNRLALTDGCVLIGKNADRDELARLRDDGFPFTYVGRREVPGDPIGYSAADYASATAEVVDHLADLGHRRVAYLGSTTPGEYTADRDTGFWEAARRHDLDTGGLLRPVGPEGLTPADVADLYERGATAFVVHDAAEALRVVDILGTLGLRVPYDCSVAALNDPPDGTAGAAELTCFHIPRREMGVEAVNLLMERLRQGPGAQPATTTLKCTFVAGRTSGPAPESRRKGIGSR</sequence>
<dbReference type="GO" id="GO:0003700">
    <property type="term" value="F:DNA-binding transcription factor activity"/>
    <property type="evidence" value="ECO:0007669"/>
    <property type="project" value="TreeGrafter"/>
</dbReference>
<dbReference type="Pfam" id="PF00356">
    <property type="entry name" value="LacI"/>
    <property type="match status" value="1"/>
</dbReference>
<keyword evidence="1" id="KW-0678">Repressor</keyword>
<name>A0A919V5I4_9ACTN</name>
<comment type="caution">
    <text evidence="6">The sequence shown here is derived from an EMBL/GenBank/DDBJ whole genome shotgun (WGS) entry which is preliminary data.</text>
</comment>
<evidence type="ECO:0000313" key="6">
    <source>
        <dbReference type="EMBL" id="GII91578.1"/>
    </source>
</evidence>
<dbReference type="EMBL" id="BOOW01000010">
    <property type="protein sequence ID" value="GII91578.1"/>
    <property type="molecule type" value="Genomic_DNA"/>
</dbReference>
<gene>
    <name evidence="6" type="ORF">Ssi02_18090</name>
</gene>
<dbReference type="SMART" id="SM00354">
    <property type="entry name" value="HTH_LACI"/>
    <property type="match status" value="1"/>
</dbReference>
<keyword evidence="7" id="KW-1185">Reference proteome</keyword>
<dbReference type="InterPro" id="IPR010982">
    <property type="entry name" value="Lambda_DNA-bd_dom_sf"/>
</dbReference>
<proteinExistence type="predicted"/>
<dbReference type="CDD" id="cd01392">
    <property type="entry name" value="HTH_LacI"/>
    <property type="match status" value="1"/>
</dbReference>
<keyword evidence="4" id="KW-0804">Transcription</keyword>
<dbReference type="InterPro" id="IPR028082">
    <property type="entry name" value="Peripla_BP_I"/>
</dbReference>
<dbReference type="PROSITE" id="PS50932">
    <property type="entry name" value="HTH_LACI_2"/>
    <property type="match status" value="1"/>
</dbReference>
<dbReference type="CDD" id="cd06267">
    <property type="entry name" value="PBP1_LacI_sugar_binding-like"/>
    <property type="match status" value="1"/>
</dbReference>
<keyword evidence="3" id="KW-0238">DNA-binding</keyword>
<dbReference type="InterPro" id="IPR046335">
    <property type="entry name" value="LacI/GalR-like_sensor"/>
</dbReference>
<reference evidence="6" key="1">
    <citation type="submission" date="2021-01" db="EMBL/GenBank/DDBJ databases">
        <title>Whole genome shotgun sequence of Sinosporangium siamense NBRC 109515.</title>
        <authorList>
            <person name="Komaki H."/>
            <person name="Tamura T."/>
        </authorList>
    </citation>
    <scope>NUCLEOTIDE SEQUENCE</scope>
    <source>
        <strain evidence="6">NBRC 109515</strain>
    </source>
</reference>
<evidence type="ECO:0000256" key="2">
    <source>
        <dbReference type="ARBA" id="ARBA00023015"/>
    </source>
</evidence>